<accession>I8T9S1</accession>
<sequence length="394" mass="43349">MAAATNKSLALIALTQAAMALPSVAAAEGVEVGYLFSEYREQDISGSRTATGRDESRYDIQSHLFRIVAPLDASSVNLDLTYETMSGASPWYVTPGTDGKPVQVMSGASIREERVDIQGKWSKPVKDVLIGLTAGYSTEDDYEAVNGGIEFEIENESKTLTWSGGVGYSDDKLDPTEGGSTRFPTRITEADRQSWTLYGGAALVIDANTVVQGSLSYSDADGYLSDPYKLAWIQSFSNVVNDSRPDGRRSVAVGARLRHKVEAANAALHVDYRFHDDDWEMQSHTLEAAWYQRLGDSWTVTPTIRWYSQSQAFFYEPYYAAPRADGFASSDYRLSPFGALSGRIDVSKAIGAWNIAAGVEYYEANKRFALKSVDTANPGLVEYTSLQLRVRRVF</sequence>
<evidence type="ECO:0000313" key="2">
    <source>
        <dbReference type="EMBL" id="EIT70573.1"/>
    </source>
</evidence>
<dbReference type="EMBL" id="AKGD01000001">
    <property type="protein sequence ID" value="EIT70573.1"/>
    <property type="molecule type" value="Genomic_DNA"/>
</dbReference>
<evidence type="ECO:0000256" key="1">
    <source>
        <dbReference type="SAM" id="SignalP"/>
    </source>
</evidence>
<dbReference type="AlphaFoldDB" id="I8T9S1"/>
<name>I8T9S1_9GAMM</name>
<feature type="chain" id="PRO_5003714458" description="DUF3570 domain-containing protein" evidence="1">
    <location>
        <begin position="26"/>
        <end position="394"/>
    </location>
</feature>
<dbReference type="STRING" id="1172194.WQQ_07100"/>
<feature type="signal peptide" evidence="1">
    <location>
        <begin position="1"/>
        <end position="25"/>
    </location>
</feature>
<protein>
    <recommendedName>
        <fullName evidence="4">DUF3570 domain-containing protein</fullName>
    </recommendedName>
</protein>
<dbReference type="SUPFAM" id="SSF56935">
    <property type="entry name" value="Porins"/>
    <property type="match status" value="1"/>
</dbReference>
<dbReference type="RefSeq" id="WP_007183666.1">
    <property type="nucleotide sequence ID" value="NZ_AKGD01000001.1"/>
</dbReference>
<reference evidence="2 3" key="1">
    <citation type="journal article" date="2012" name="J. Bacteriol.">
        <title>Genome Sequence of n-Alkane-Degrading Hydrocarboniphaga effusa Strain AP103T (ATCC BAA-332T).</title>
        <authorList>
            <person name="Chang H.K."/>
            <person name="Zylstra G.J."/>
            <person name="Chae J.C."/>
        </authorList>
    </citation>
    <scope>NUCLEOTIDE SEQUENCE [LARGE SCALE GENOMIC DNA]</scope>
    <source>
        <strain evidence="2 3">AP103</strain>
    </source>
</reference>
<proteinExistence type="predicted"/>
<dbReference type="PATRIC" id="fig|1172194.4.peg.678"/>
<comment type="caution">
    <text evidence="2">The sequence shown here is derived from an EMBL/GenBank/DDBJ whole genome shotgun (WGS) entry which is preliminary data.</text>
</comment>
<dbReference type="InterPro" id="IPR021953">
    <property type="entry name" value="DUF3570"/>
</dbReference>
<dbReference type="Pfam" id="PF12094">
    <property type="entry name" value="DUF3570"/>
    <property type="match status" value="1"/>
</dbReference>
<dbReference type="OrthoDB" id="5450709at2"/>
<dbReference type="Proteomes" id="UP000003704">
    <property type="component" value="Unassembled WGS sequence"/>
</dbReference>
<keyword evidence="1" id="KW-0732">Signal</keyword>
<evidence type="ECO:0008006" key="4">
    <source>
        <dbReference type="Google" id="ProtNLM"/>
    </source>
</evidence>
<keyword evidence="3" id="KW-1185">Reference proteome</keyword>
<evidence type="ECO:0000313" key="3">
    <source>
        <dbReference type="Proteomes" id="UP000003704"/>
    </source>
</evidence>
<organism evidence="2 3">
    <name type="scientific">Hydrocarboniphaga effusa AP103</name>
    <dbReference type="NCBI Taxonomy" id="1172194"/>
    <lineage>
        <taxon>Bacteria</taxon>
        <taxon>Pseudomonadati</taxon>
        <taxon>Pseudomonadota</taxon>
        <taxon>Gammaproteobacteria</taxon>
        <taxon>Nevskiales</taxon>
        <taxon>Nevskiaceae</taxon>
        <taxon>Hydrocarboniphaga</taxon>
    </lineage>
</organism>
<gene>
    <name evidence="2" type="ORF">WQQ_07100</name>
</gene>